<keyword evidence="3" id="KW-1185">Reference proteome</keyword>
<keyword evidence="1" id="KW-0175">Coiled coil</keyword>
<gene>
    <name evidence="2" type="ORF">CCMP2556_LOCUS14742</name>
</gene>
<dbReference type="EMBL" id="CAXAMN010007635">
    <property type="protein sequence ID" value="CAK9022234.1"/>
    <property type="molecule type" value="Genomic_DNA"/>
</dbReference>
<feature type="coiled-coil region" evidence="1">
    <location>
        <begin position="88"/>
        <end position="115"/>
    </location>
</feature>
<dbReference type="Proteomes" id="UP001642484">
    <property type="component" value="Unassembled WGS sequence"/>
</dbReference>
<sequence length="583" mass="64430">MSHTLVFAYGDKRVISRGSGAEAVRSIKNLEAFFQDAEEKLGLPPGSYDFYDTFGKISSPADLQRALTNAGSEECIIEVREHLHFIRIRGLEAENASLTARLDALEIALREAERRSDMKLEVASEELAKMIKKCESTIYDEVGPAIEAVMKKQNDTEKDVRAFAEKLAQFDLQELRELSENALRMRDEVQNCVNRLNVLDTQWMHDKEELRSIVDGSSQDLKDLRKYIIGKIDVCIEADADVQRDQQILNERMQLLADDLRLLMEEHQRLSNRTLGVVEDNEEMRILLGQVREDNQHLRHDNFQVSTRVLSLEGTASERWVGFAPGILYFRNWHRTAKGEDVQLSSDLSTAVGRGFLAATGVVIGNDEGLVVGDGPCRHFGTPGCFSSYYELEVDEITAAPAGSGGLYVGMSLQSGEEIANHPRKEFDGWLLGGNRKAITVRASGSQPSADEKLPDTFAPSADERDVRDARKALKLLRAALPPLAKGKAEEVELRDNWTSEGLRMCDRVGVLFRCNREGGALMRISVNGTLVATHHFAEAPPAEAIGFLTPVVRLAGTGKAAKLMPGVSPPSKLLADGLGGSR</sequence>
<evidence type="ECO:0000313" key="3">
    <source>
        <dbReference type="Proteomes" id="UP001642484"/>
    </source>
</evidence>
<reference evidence="2 3" key="1">
    <citation type="submission" date="2024-02" db="EMBL/GenBank/DDBJ databases">
        <authorList>
            <person name="Chen Y."/>
            <person name="Shah S."/>
            <person name="Dougan E. K."/>
            <person name="Thang M."/>
            <person name="Chan C."/>
        </authorList>
    </citation>
    <scope>NUCLEOTIDE SEQUENCE [LARGE SCALE GENOMIC DNA]</scope>
</reference>
<evidence type="ECO:0000313" key="2">
    <source>
        <dbReference type="EMBL" id="CAK9022234.1"/>
    </source>
</evidence>
<name>A0ABP0K6P7_9DINO</name>
<proteinExistence type="predicted"/>
<accession>A0ABP0K6P7</accession>
<comment type="caution">
    <text evidence="2">The sequence shown here is derived from an EMBL/GenBank/DDBJ whole genome shotgun (WGS) entry which is preliminary data.</text>
</comment>
<organism evidence="2 3">
    <name type="scientific">Durusdinium trenchii</name>
    <dbReference type="NCBI Taxonomy" id="1381693"/>
    <lineage>
        <taxon>Eukaryota</taxon>
        <taxon>Sar</taxon>
        <taxon>Alveolata</taxon>
        <taxon>Dinophyceae</taxon>
        <taxon>Suessiales</taxon>
        <taxon>Symbiodiniaceae</taxon>
        <taxon>Durusdinium</taxon>
    </lineage>
</organism>
<protein>
    <submittedName>
        <fullName evidence="2">Uncharacterized protein</fullName>
    </submittedName>
</protein>
<evidence type="ECO:0000256" key="1">
    <source>
        <dbReference type="SAM" id="Coils"/>
    </source>
</evidence>